<dbReference type="EMBL" id="FZQP02000115">
    <property type="protein sequence ID" value="VVC87418.1"/>
    <property type="molecule type" value="Genomic_DNA"/>
</dbReference>
<proteinExistence type="predicted"/>
<keyword evidence="3" id="KW-1185">Reference proteome</keyword>
<evidence type="ECO:0000313" key="2">
    <source>
        <dbReference type="EMBL" id="VVC87418.1"/>
    </source>
</evidence>
<protein>
    <submittedName>
        <fullName evidence="2">Uncharacterized protein</fullName>
    </submittedName>
</protein>
<name>A0A5E4PN25_9NEOP</name>
<sequence>MDIGLLIGVSVAAGFTLLGLFYLWVCTANLPILKKEMEQDEQMFLIDALKGLVGQANDRYYWSIHRNTQFQNNVVDTMPYYRQKNVFVVPRKWMIPVSET</sequence>
<gene>
    <name evidence="2" type="ORF">LSINAPIS_LOCUS1029</name>
</gene>
<dbReference type="Proteomes" id="UP000324832">
    <property type="component" value="Unassembled WGS sequence"/>
</dbReference>
<keyword evidence="1" id="KW-1133">Transmembrane helix</keyword>
<keyword evidence="1" id="KW-0812">Transmembrane</keyword>
<dbReference type="AlphaFoldDB" id="A0A5E4PN25"/>
<evidence type="ECO:0000313" key="3">
    <source>
        <dbReference type="Proteomes" id="UP000324832"/>
    </source>
</evidence>
<evidence type="ECO:0000256" key="1">
    <source>
        <dbReference type="SAM" id="Phobius"/>
    </source>
</evidence>
<accession>A0A5E4PN25</accession>
<feature type="transmembrane region" description="Helical" evidence="1">
    <location>
        <begin position="6"/>
        <end position="25"/>
    </location>
</feature>
<reference evidence="2 3" key="1">
    <citation type="submission" date="2017-07" db="EMBL/GenBank/DDBJ databases">
        <authorList>
            <person name="Talla V."/>
            <person name="Backstrom N."/>
        </authorList>
    </citation>
    <scope>NUCLEOTIDE SEQUENCE [LARGE SCALE GENOMIC DNA]</scope>
</reference>
<keyword evidence="1" id="KW-0472">Membrane</keyword>
<organism evidence="2 3">
    <name type="scientific">Leptidea sinapis</name>
    <dbReference type="NCBI Taxonomy" id="189913"/>
    <lineage>
        <taxon>Eukaryota</taxon>
        <taxon>Metazoa</taxon>
        <taxon>Ecdysozoa</taxon>
        <taxon>Arthropoda</taxon>
        <taxon>Hexapoda</taxon>
        <taxon>Insecta</taxon>
        <taxon>Pterygota</taxon>
        <taxon>Neoptera</taxon>
        <taxon>Endopterygota</taxon>
        <taxon>Lepidoptera</taxon>
        <taxon>Glossata</taxon>
        <taxon>Ditrysia</taxon>
        <taxon>Papilionoidea</taxon>
        <taxon>Pieridae</taxon>
        <taxon>Dismorphiinae</taxon>
        <taxon>Leptidea</taxon>
    </lineage>
</organism>